<gene>
    <name evidence="1" type="ORF">FMM80_15150</name>
</gene>
<dbReference type="SUPFAM" id="SSF88723">
    <property type="entry name" value="PIN domain-like"/>
    <property type="match status" value="1"/>
</dbReference>
<dbReference type="EMBL" id="VIRB01000089">
    <property type="protein sequence ID" value="NDO69935.1"/>
    <property type="molecule type" value="Genomic_DNA"/>
</dbReference>
<evidence type="ECO:0000313" key="1">
    <source>
        <dbReference type="EMBL" id="NDO69935.1"/>
    </source>
</evidence>
<sequence length="194" mass="22102">MYYLVDTNVFLHAIRDNIFSVADLCKKNGTDITITDTILTELEPGYYLEGEDKKAKDTYNSVYNLSHGTMGIKVIRIVNVDDIPGAKEELRKIRKRFYSWMTDITYLKHLVSQGAISLDDIKKKNFRKKDLGECELIAIAKVAEDVYEIVTNDKGRVFLHPEQNLFDDYAVGIGLIVLNSDEWLNTIGCKGKTI</sequence>
<organism evidence="1 2">
    <name type="scientific">Schaedlerella arabinosiphila</name>
    <dbReference type="NCBI Taxonomy" id="2044587"/>
    <lineage>
        <taxon>Bacteria</taxon>
        <taxon>Bacillati</taxon>
        <taxon>Bacillota</taxon>
        <taxon>Clostridia</taxon>
        <taxon>Lachnospirales</taxon>
        <taxon>Lachnospiraceae</taxon>
        <taxon>Schaedlerella</taxon>
    </lineage>
</organism>
<protein>
    <recommendedName>
        <fullName evidence="3">PIN domain-containing protein</fullName>
    </recommendedName>
</protein>
<dbReference type="Proteomes" id="UP000474104">
    <property type="component" value="Unassembled WGS sequence"/>
</dbReference>
<dbReference type="Gene3D" id="3.40.50.1010">
    <property type="entry name" value="5'-nuclease"/>
    <property type="match status" value="1"/>
</dbReference>
<dbReference type="AlphaFoldDB" id="A0A9X5C8Y9"/>
<dbReference type="RefSeq" id="WP_004076392.1">
    <property type="nucleotide sequence ID" value="NZ_VIRB01000089.1"/>
</dbReference>
<dbReference type="OrthoDB" id="2057907at2"/>
<evidence type="ECO:0000313" key="2">
    <source>
        <dbReference type="Proteomes" id="UP000474104"/>
    </source>
</evidence>
<accession>A0A9X5C8Y9</accession>
<name>A0A9X5C8Y9_9FIRM</name>
<reference evidence="1 2" key="1">
    <citation type="submission" date="2019-07" db="EMBL/GenBank/DDBJ databases">
        <title>Draft genome sequences of 15 bacterial species constituting the stable defined intestinal microbiota of the GM15 gnotobiotic mouse model.</title>
        <authorList>
            <person name="Elie C."/>
            <person name="Mathieu A."/>
            <person name="Saliou A."/>
            <person name="Darnaud M."/>
            <person name="Leulier F."/>
            <person name="Tamellini A."/>
        </authorList>
    </citation>
    <scope>NUCLEOTIDE SEQUENCE [LARGE SCALE GENOMIC DNA]</scope>
    <source>
        <strain evidence="2">ASF 502</strain>
    </source>
</reference>
<comment type="caution">
    <text evidence="1">The sequence shown here is derived from an EMBL/GenBank/DDBJ whole genome shotgun (WGS) entry which is preliminary data.</text>
</comment>
<evidence type="ECO:0008006" key="3">
    <source>
        <dbReference type="Google" id="ProtNLM"/>
    </source>
</evidence>
<proteinExistence type="predicted"/>
<dbReference type="InterPro" id="IPR029060">
    <property type="entry name" value="PIN-like_dom_sf"/>
</dbReference>